<dbReference type="EMBL" id="NRRE01000026">
    <property type="protein sequence ID" value="MBK1698042.1"/>
    <property type="molecule type" value="Genomic_DNA"/>
</dbReference>
<dbReference type="SUPFAM" id="SSF53218">
    <property type="entry name" value="Molybdenum cofactor biosynthesis proteins"/>
    <property type="match status" value="1"/>
</dbReference>
<dbReference type="PIRSF" id="PIRSF036626">
    <property type="entry name" value="MPTBd_MobAlike"/>
    <property type="match status" value="1"/>
</dbReference>
<reference evidence="3" key="1">
    <citation type="submission" date="2017-08" db="EMBL/GenBank/DDBJ databases">
        <authorList>
            <person name="Imhoff J.F."/>
            <person name="Rahn T."/>
            <person name="Kuenzel S."/>
            <person name="Neulinger S.C."/>
        </authorList>
    </citation>
    <scope>NUCLEOTIDE SEQUENCE</scope>
    <source>
        <strain evidence="3">DSM 9154</strain>
    </source>
</reference>
<evidence type="ECO:0000313" key="3">
    <source>
        <dbReference type="EMBL" id="MBK1698042.1"/>
    </source>
</evidence>
<name>A0A934QJX6_9PROT</name>
<accession>A0A934QJX6</accession>
<dbReference type="PANTHER" id="PTHR43777">
    <property type="entry name" value="MOLYBDENUM COFACTOR CYTIDYLYLTRANSFERASE"/>
    <property type="match status" value="1"/>
</dbReference>
<dbReference type="SUPFAM" id="SSF53448">
    <property type="entry name" value="Nucleotide-diphospho-sugar transferases"/>
    <property type="match status" value="1"/>
</dbReference>
<dbReference type="SMART" id="SM00852">
    <property type="entry name" value="MoCF_biosynth"/>
    <property type="match status" value="1"/>
</dbReference>
<dbReference type="CDD" id="cd03522">
    <property type="entry name" value="MoeA_like"/>
    <property type="match status" value="1"/>
</dbReference>
<dbReference type="AlphaFoldDB" id="A0A934QJX6"/>
<dbReference type="InterPro" id="IPR036425">
    <property type="entry name" value="MoaB/Mog-like_dom_sf"/>
</dbReference>
<comment type="caution">
    <text evidence="3">The sequence shown here is derived from an EMBL/GenBank/DDBJ whole genome shotgun (WGS) entry which is preliminary data.</text>
</comment>
<organism evidence="3 4">
    <name type="scientific">Rhodovibrio salinarum</name>
    <dbReference type="NCBI Taxonomy" id="1087"/>
    <lineage>
        <taxon>Bacteria</taxon>
        <taxon>Pseudomonadati</taxon>
        <taxon>Pseudomonadota</taxon>
        <taxon>Alphaproteobacteria</taxon>
        <taxon>Rhodospirillales</taxon>
        <taxon>Rhodovibrionaceae</taxon>
        <taxon>Rhodovibrio</taxon>
    </lineage>
</organism>
<dbReference type="PANTHER" id="PTHR43777:SF1">
    <property type="entry name" value="MOLYBDENUM COFACTOR CYTIDYLYLTRANSFERASE"/>
    <property type="match status" value="1"/>
</dbReference>
<dbReference type="GO" id="GO:0016779">
    <property type="term" value="F:nucleotidyltransferase activity"/>
    <property type="evidence" value="ECO:0007669"/>
    <property type="project" value="UniProtKB-ARBA"/>
</dbReference>
<protein>
    <recommendedName>
        <fullName evidence="2">MoaB/Mog domain-containing protein</fullName>
    </recommendedName>
</protein>
<evidence type="ECO:0000259" key="2">
    <source>
        <dbReference type="SMART" id="SM00852"/>
    </source>
</evidence>
<dbReference type="CDD" id="cd04182">
    <property type="entry name" value="GT_2_like_f"/>
    <property type="match status" value="1"/>
</dbReference>
<dbReference type="Pfam" id="PF12804">
    <property type="entry name" value="NTP_transf_3"/>
    <property type="match status" value="1"/>
</dbReference>
<dbReference type="InterPro" id="IPR029044">
    <property type="entry name" value="Nucleotide-diphossugar_trans"/>
</dbReference>
<dbReference type="InterPro" id="IPR012184">
    <property type="entry name" value="Bifunc_Mopterin-bd"/>
</dbReference>
<reference evidence="3" key="2">
    <citation type="journal article" date="2020" name="Microorganisms">
        <title>Osmotic Adaptation and Compatible Solute Biosynthesis of Phototrophic Bacteria as Revealed from Genome Analyses.</title>
        <authorList>
            <person name="Imhoff J.F."/>
            <person name="Rahn T."/>
            <person name="Kunzel S."/>
            <person name="Keller A."/>
            <person name="Neulinger S.C."/>
        </authorList>
    </citation>
    <scope>NUCLEOTIDE SEQUENCE</scope>
    <source>
        <strain evidence="3">DSM 9154</strain>
    </source>
</reference>
<dbReference type="InterPro" id="IPR025877">
    <property type="entry name" value="MobA-like_NTP_Trfase"/>
</dbReference>
<dbReference type="Gene3D" id="3.90.550.10">
    <property type="entry name" value="Spore Coat Polysaccharide Biosynthesis Protein SpsA, Chain A"/>
    <property type="match status" value="1"/>
</dbReference>
<keyword evidence="1" id="KW-0460">Magnesium</keyword>
<dbReference type="Proteomes" id="UP000778970">
    <property type="component" value="Unassembled WGS sequence"/>
</dbReference>
<gene>
    <name evidence="3" type="ORF">CKO21_12405</name>
</gene>
<keyword evidence="4" id="KW-1185">Reference proteome</keyword>
<evidence type="ECO:0000256" key="1">
    <source>
        <dbReference type="ARBA" id="ARBA00022842"/>
    </source>
</evidence>
<dbReference type="InterPro" id="IPR001453">
    <property type="entry name" value="MoaB/Mog_dom"/>
</dbReference>
<evidence type="ECO:0000313" key="4">
    <source>
        <dbReference type="Proteomes" id="UP000778970"/>
    </source>
</evidence>
<feature type="domain" description="MoaB/Mog" evidence="2">
    <location>
        <begin position="172"/>
        <end position="305"/>
    </location>
</feature>
<dbReference type="RefSeq" id="WP_027288807.1">
    <property type="nucleotide sequence ID" value="NZ_NRRE01000026.1"/>
</dbReference>
<dbReference type="Gene3D" id="3.40.980.10">
    <property type="entry name" value="MoaB/Mog-like domain"/>
    <property type="match status" value="1"/>
</dbReference>
<sequence length="544" mass="56870">MIFANIPVRDAEGAILAHSQQVGDRTFKKGTRLTAEHVRALQDAAIATVVAARLEPDDLDEDTGALRVAEACAGDHVTLGTAATGRVNLFAEADGVAVFDRARLDAVNLVAEAITLAAVHPYDRVERGQLIATVKVIPLGVPEKTADAAATAAHAGGVPLIRVAPFRPRSCGLVQTTLPGTRDKVLEKTTEAITARVEGLHGRLVAEQRAHHDTDSVARALNELRAQGVELVLILGASATTDRRDVIPAGIEAAGGRVRHYGMPVDPGQLLVLAELGGIPVLALPGSARSPRVGGNDWVLWRLMAGLEVTGTDIMRMGAGGLLKEIPTRPLPRAAAAPERAPQGDVPPRIAALVLAAGQSSRMGGRNKLLAEVDGQPLLLHAVDAAEGAHAAPVMVVTGHAQAEVARLLQGRAVQTVYNPAYQTGMASSLRAGLSALPRDIDGVVVLLGDMPGVDAATIDRLIEAFDPDGGAAIVAASVHGRRGNPVLLARRFFPEIREIEGDVGAKPILQAYPDQVVLVESPHAFTDLDTPDALEAYRSGSPD</sequence>
<proteinExistence type="predicted"/>